<comment type="catalytic activity">
    <reaction evidence="6">
        <text>L-proline + NAD(+) = (S)-1-pyrroline-5-carboxylate + NADH + 2 H(+)</text>
        <dbReference type="Rhea" id="RHEA:14105"/>
        <dbReference type="ChEBI" id="CHEBI:15378"/>
        <dbReference type="ChEBI" id="CHEBI:17388"/>
        <dbReference type="ChEBI" id="CHEBI:57540"/>
        <dbReference type="ChEBI" id="CHEBI:57945"/>
        <dbReference type="ChEBI" id="CHEBI:60039"/>
        <dbReference type="EC" id="1.5.1.2"/>
    </reaction>
</comment>
<gene>
    <name evidence="6" type="primary">proC</name>
    <name evidence="11" type="ordered locus">Bcell_1765</name>
</gene>
<reference evidence="11" key="1">
    <citation type="submission" date="2010-12" db="EMBL/GenBank/DDBJ databases">
        <title>Complete sequence of Bacillus cellulosilyticus DSM 2522.</title>
        <authorList>
            <consortium name="US DOE Joint Genome Institute"/>
            <person name="Lucas S."/>
            <person name="Copeland A."/>
            <person name="Lapidus A."/>
            <person name="Cheng J.-F."/>
            <person name="Bruce D."/>
            <person name="Goodwin L."/>
            <person name="Pitluck S."/>
            <person name="Chertkov O."/>
            <person name="Detter J.C."/>
            <person name="Han C."/>
            <person name="Tapia R."/>
            <person name="Land M."/>
            <person name="Hauser L."/>
            <person name="Jeffries C."/>
            <person name="Kyrpides N."/>
            <person name="Ivanova N."/>
            <person name="Mikhailova N."/>
            <person name="Brumm P."/>
            <person name="Mead D."/>
            <person name="Woyke T."/>
        </authorList>
    </citation>
    <scope>NUCLEOTIDE SEQUENCE [LARGE SCALE GENOMIC DNA]</scope>
    <source>
        <strain evidence="11">DSM 2522</strain>
    </source>
</reference>
<dbReference type="FunFam" id="1.10.3730.10:FF:000001">
    <property type="entry name" value="Pyrroline-5-carboxylate reductase"/>
    <property type="match status" value="1"/>
</dbReference>
<dbReference type="GO" id="GO:0005737">
    <property type="term" value="C:cytoplasm"/>
    <property type="evidence" value="ECO:0007669"/>
    <property type="project" value="UniProtKB-SubCell"/>
</dbReference>
<evidence type="ECO:0000256" key="8">
    <source>
        <dbReference type="PIRSR" id="PIRSR000193-1"/>
    </source>
</evidence>
<keyword evidence="6" id="KW-0028">Amino-acid biosynthesis</keyword>
<keyword evidence="6" id="KW-0963">Cytoplasm</keyword>
<keyword evidence="2 6" id="KW-0641">Proline biosynthesis</keyword>
<dbReference type="Gene3D" id="1.10.3730.10">
    <property type="entry name" value="ProC C-terminal domain-like"/>
    <property type="match status" value="1"/>
</dbReference>
<comment type="pathway">
    <text evidence="6">Amino-acid biosynthesis; L-proline biosynthesis; L-proline from L-glutamate 5-semialdehyde: step 1/1.</text>
</comment>
<dbReference type="SUPFAM" id="SSF48179">
    <property type="entry name" value="6-phosphogluconate dehydrogenase C-terminal domain-like"/>
    <property type="match status" value="1"/>
</dbReference>
<evidence type="ECO:0000256" key="3">
    <source>
        <dbReference type="ARBA" id="ARBA00022857"/>
    </source>
</evidence>
<dbReference type="OrthoDB" id="9805754at2"/>
<feature type="binding site" evidence="8">
    <location>
        <begin position="71"/>
        <end position="74"/>
    </location>
    <ligand>
        <name>NADP(+)</name>
        <dbReference type="ChEBI" id="CHEBI:58349"/>
    </ligand>
</feature>
<dbReference type="EC" id="1.5.1.2" evidence="6 7"/>
<dbReference type="PANTHER" id="PTHR11645">
    <property type="entry name" value="PYRROLINE-5-CARBOXYLATE REDUCTASE"/>
    <property type="match status" value="1"/>
</dbReference>
<dbReference type="PANTHER" id="PTHR11645:SF49">
    <property type="entry name" value="PYRROLINE-5-CARBOXYLATE REDUCTASE 1"/>
    <property type="match status" value="1"/>
</dbReference>
<feature type="domain" description="Pyrroline-5-carboxylate reductase dimerisation" evidence="10">
    <location>
        <begin position="163"/>
        <end position="267"/>
    </location>
</feature>
<evidence type="ECO:0000259" key="10">
    <source>
        <dbReference type="Pfam" id="PF14748"/>
    </source>
</evidence>
<dbReference type="InterPro" id="IPR028939">
    <property type="entry name" value="P5C_Rdtase_cat_N"/>
</dbReference>
<dbReference type="Pfam" id="PF03807">
    <property type="entry name" value="F420_oxidored"/>
    <property type="match status" value="1"/>
</dbReference>
<dbReference type="KEGG" id="bco:Bcell_1765"/>
<dbReference type="InterPro" id="IPR008927">
    <property type="entry name" value="6-PGluconate_DH-like_C_sf"/>
</dbReference>
<evidence type="ECO:0000256" key="2">
    <source>
        <dbReference type="ARBA" id="ARBA00022650"/>
    </source>
</evidence>
<comment type="function">
    <text evidence="5 6">Catalyzes the reduction of 1-pyrroline-5-carboxylate (PCA) to L-proline.</text>
</comment>
<proteinExistence type="inferred from homology"/>
<dbReference type="HOGENOM" id="CLU_042344_0_1_9"/>
<accession>E6TXV2</accession>
<dbReference type="HAMAP" id="MF_01925">
    <property type="entry name" value="P5C_reductase"/>
    <property type="match status" value="1"/>
</dbReference>
<dbReference type="AlphaFoldDB" id="E6TXV2"/>
<keyword evidence="12" id="KW-1185">Reference proteome</keyword>
<evidence type="ECO:0000256" key="6">
    <source>
        <dbReference type="HAMAP-Rule" id="MF_01925"/>
    </source>
</evidence>
<evidence type="ECO:0000256" key="5">
    <source>
        <dbReference type="ARBA" id="ARBA00058118"/>
    </source>
</evidence>
<dbReference type="GO" id="GO:0055129">
    <property type="term" value="P:L-proline biosynthetic process"/>
    <property type="evidence" value="ECO:0007669"/>
    <property type="project" value="UniProtKB-UniRule"/>
</dbReference>
<dbReference type="GO" id="GO:0004735">
    <property type="term" value="F:pyrroline-5-carboxylate reductase activity"/>
    <property type="evidence" value="ECO:0007669"/>
    <property type="project" value="UniProtKB-UniRule"/>
</dbReference>
<organism evidence="11 12">
    <name type="scientific">Evansella cellulosilytica (strain ATCC 21833 / DSM 2522 / FERM P-1141 / JCM 9156 / N-4)</name>
    <name type="common">Bacillus cellulosilyticus</name>
    <dbReference type="NCBI Taxonomy" id="649639"/>
    <lineage>
        <taxon>Bacteria</taxon>
        <taxon>Bacillati</taxon>
        <taxon>Bacillota</taxon>
        <taxon>Bacilli</taxon>
        <taxon>Bacillales</taxon>
        <taxon>Bacillaceae</taxon>
        <taxon>Evansella</taxon>
    </lineage>
</organism>
<evidence type="ECO:0000256" key="1">
    <source>
        <dbReference type="ARBA" id="ARBA00005525"/>
    </source>
</evidence>
<sequence>MNTKLSFIGAGAMAEALINGWRRKGFLKGEQITISNKSNDDQLAKLVHTYQVQSTRKPENIISPDSMIILACKPKDWKSALSNLTHLMNENTPLISVMAGVSLSVIEQFVGNRVPVIRVMPNTSATVGASMTTIAYGKNVDPSIRHDITQLFNGVGETAEVDEAQLDATTALTGSGPAYVYYLIESMEMAAKKMGIEEQLAKKLVSQTLLGASLRAKECNEDPGQLYKQVMSPGGTTEAGFQVLQNNNVQQSLISCILSACERSLELKNEKSS</sequence>
<comment type="similarity">
    <text evidence="1 6">Belongs to the pyrroline-5-carboxylate reductase family.</text>
</comment>
<evidence type="ECO:0000313" key="12">
    <source>
        <dbReference type="Proteomes" id="UP000001401"/>
    </source>
</evidence>
<dbReference type="Pfam" id="PF14748">
    <property type="entry name" value="P5CR_dimer"/>
    <property type="match status" value="1"/>
</dbReference>
<dbReference type="PIRSF" id="PIRSF000193">
    <property type="entry name" value="Pyrrol-5-carb_rd"/>
    <property type="match status" value="1"/>
</dbReference>
<evidence type="ECO:0000256" key="4">
    <source>
        <dbReference type="ARBA" id="ARBA00023002"/>
    </source>
</evidence>
<dbReference type="Gene3D" id="3.40.50.720">
    <property type="entry name" value="NAD(P)-binding Rossmann-like Domain"/>
    <property type="match status" value="1"/>
</dbReference>
<keyword evidence="4 6" id="KW-0560">Oxidoreductase</keyword>
<dbReference type="STRING" id="649639.Bcell_1765"/>
<feature type="binding site" evidence="8">
    <location>
        <begin position="8"/>
        <end position="13"/>
    </location>
    <ligand>
        <name>NADP(+)</name>
        <dbReference type="ChEBI" id="CHEBI:58349"/>
    </ligand>
</feature>
<evidence type="ECO:0000259" key="9">
    <source>
        <dbReference type="Pfam" id="PF03807"/>
    </source>
</evidence>
<dbReference type="Proteomes" id="UP000001401">
    <property type="component" value="Chromosome"/>
</dbReference>
<dbReference type="NCBIfam" id="TIGR00112">
    <property type="entry name" value="proC"/>
    <property type="match status" value="1"/>
</dbReference>
<feature type="domain" description="Pyrroline-5-carboxylate reductase catalytic N-terminal" evidence="9">
    <location>
        <begin position="4"/>
        <end position="100"/>
    </location>
</feature>
<name>E6TXV2_EVAC2</name>
<dbReference type="EMBL" id="CP002394">
    <property type="protein sequence ID" value="ADU30028.1"/>
    <property type="molecule type" value="Genomic_DNA"/>
</dbReference>
<dbReference type="eggNOG" id="COG0345">
    <property type="taxonomic scope" value="Bacteria"/>
</dbReference>
<comment type="catalytic activity">
    <reaction evidence="6">
        <text>L-proline + NADP(+) = (S)-1-pyrroline-5-carboxylate + NADPH + 2 H(+)</text>
        <dbReference type="Rhea" id="RHEA:14109"/>
        <dbReference type="ChEBI" id="CHEBI:15378"/>
        <dbReference type="ChEBI" id="CHEBI:17388"/>
        <dbReference type="ChEBI" id="CHEBI:57783"/>
        <dbReference type="ChEBI" id="CHEBI:58349"/>
        <dbReference type="ChEBI" id="CHEBI:60039"/>
        <dbReference type="EC" id="1.5.1.2"/>
    </reaction>
</comment>
<evidence type="ECO:0000313" key="11">
    <source>
        <dbReference type="EMBL" id="ADU30028.1"/>
    </source>
</evidence>
<comment type="subcellular location">
    <subcellularLocation>
        <location evidence="6">Cytoplasm</location>
    </subcellularLocation>
</comment>
<dbReference type="RefSeq" id="WP_013488365.1">
    <property type="nucleotide sequence ID" value="NC_014829.1"/>
</dbReference>
<protein>
    <recommendedName>
        <fullName evidence="6 7">Pyrroline-5-carboxylate reductase</fullName>
        <shortName evidence="6">P5C reductase</shortName>
        <shortName evidence="6">P5CR</shortName>
        <ecNumber evidence="6 7">1.5.1.2</ecNumber>
    </recommendedName>
    <alternativeName>
        <fullName evidence="6">PCA reductase</fullName>
    </alternativeName>
</protein>
<keyword evidence="3 6" id="KW-0521">NADP</keyword>
<dbReference type="InterPro" id="IPR029036">
    <property type="entry name" value="P5CR_dimer"/>
</dbReference>
<evidence type="ECO:0000256" key="7">
    <source>
        <dbReference type="NCBIfam" id="TIGR00112"/>
    </source>
</evidence>
<dbReference type="InterPro" id="IPR000304">
    <property type="entry name" value="Pyrroline-COOH_reductase"/>
</dbReference>
<dbReference type="UniPathway" id="UPA00098">
    <property type="reaction ID" value="UER00361"/>
</dbReference>
<dbReference type="SUPFAM" id="SSF51735">
    <property type="entry name" value="NAD(P)-binding Rossmann-fold domains"/>
    <property type="match status" value="1"/>
</dbReference>
<dbReference type="InterPro" id="IPR036291">
    <property type="entry name" value="NAD(P)-bd_dom_sf"/>
</dbReference>